<dbReference type="Proteomes" id="UP000188604">
    <property type="component" value="Chromosome"/>
</dbReference>
<keyword evidence="2" id="KW-1185">Reference proteome</keyword>
<gene>
    <name evidence="1" type="ORF">A0U93_13815</name>
</gene>
<evidence type="ECO:0000313" key="2">
    <source>
        <dbReference type="Proteomes" id="UP000188604"/>
    </source>
</evidence>
<protein>
    <submittedName>
        <fullName evidence="1">HxlR family transcriptional regulator</fullName>
    </submittedName>
</protein>
<reference evidence="1 2" key="1">
    <citation type="submission" date="2016-03" db="EMBL/GenBank/DDBJ databases">
        <title>Acetic acid bacteria sequencing.</title>
        <authorList>
            <person name="Brandt J."/>
            <person name="Jakob F."/>
            <person name="Vogel R.F."/>
        </authorList>
    </citation>
    <scope>NUCLEOTIDE SEQUENCE [LARGE SCALE GENOMIC DNA]</scope>
    <source>
        <strain evidence="1 2">NBRC 101099</strain>
    </source>
</reference>
<dbReference type="InterPro" id="IPR036388">
    <property type="entry name" value="WH-like_DNA-bd_sf"/>
</dbReference>
<organism evidence="1 2">
    <name type="scientific">Neoasaia chiangmaiensis</name>
    <dbReference type="NCBI Taxonomy" id="320497"/>
    <lineage>
        <taxon>Bacteria</taxon>
        <taxon>Pseudomonadati</taxon>
        <taxon>Pseudomonadota</taxon>
        <taxon>Alphaproteobacteria</taxon>
        <taxon>Acetobacterales</taxon>
        <taxon>Acetobacteraceae</taxon>
        <taxon>Neoasaia</taxon>
    </lineage>
</organism>
<dbReference type="InterPro" id="IPR002577">
    <property type="entry name" value="HTH_HxlR"/>
</dbReference>
<dbReference type="OrthoDB" id="9800350at2"/>
<dbReference type="Gene3D" id="1.10.10.10">
    <property type="entry name" value="Winged helix-like DNA-binding domain superfamily/Winged helix DNA-binding domain"/>
    <property type="match status" value="1"/>
</dbReference>
<dbReference type="InterPro" id="IPR036390">
    <property type="entry name" value="WH_DNA-bd_sf"/>
</dbReference>
<dbReference type="Pfam" id="PF01638">
    <property type="entry name" value="HxlR"/>
    <property type="match status" value="1"/>
</dbReference>
<dbReference type="PANTHER" id="PTHR33204">
    <property type="entry name" value="TRANSCRIPTIONAL REGULATOR, MARR FAMILY"/>
    <property type="match status" value="1"/>
</dbReference>
<dbReference type="KEGG" id="nch:A0U93_13815"/>
<dbReference type="RefSeq" id="WP_077807869.1">
    <property type="nucleotide sequence ID" value="NZ_BJXS01000001.1"/>
</dbReference>
<dbReference type="STRING" id="320497.A0U93_13815"/>
<evidence type="ECO:0000313" key="1">
    <source>
        <dbReference type="EMBL" id="AQS88824.1"/>
    </source>
</evidence>
<proteinExistence type="predicted"/>
<name>A0A1U9KSG6_9PROT</name>
<sequence length="133" mass="14857">MTTLNDLPAHYREPPFAEDCAPRRILRLFSGKWTTMVLHTLHLLGGSARPGQLMRNIPGLSKKMMTQTLRELESAGLVSREVRQVMPPHVDYCLTSMGELVVEPINMLYDWAVRHADTLDRIESGSGSGTNPA</sequence>
<dbReference type="EMBL" id="CP014691">
    <property type="protein sequence ID" value="AQS88824.1"/>
    <property type="molecule type" value="Genomic_DNA"/>
</dbReference>
<dbReference type="AlphaFoldDB" id="A0A1U9KSG6"/>
<dbReference type="SUPFAM" id="SSF46785">
    <property type="entry name" value="Winged helix' DNA-binding domain"/>
    <property type="match status" value="1"/>
</dbReference>
<dbReference type="PROSITE" id="PS51118">
    <property type="entry name" value="HTH_HXLR"/>
    <property type="match status" value="1"/>
</dbReference>
<accession>A0A1U9KSG6</accession>
<dbReference type="PANTHER" id="PTHR33204:SF18">
    <property type="entry name" value="TRANSCRIPTIONAL REGULATORY PROTEIN"/>
    <property type="match status" value="1"/>
</dbReference>